<feature type="compositionally biased region" description="Basic and acidic residues" evidence="1">
    <location>
        <begin position="73"/>
        <end position="96"/>
    </location>
</feature>
<accession>A0A4P9XCT8</accession>
<keyword evidence="4" id="KW-1185">Reference proteome</keyword>
<sequence>MLLLQLQLRLPLPLALALAVPTATPSQAPWRLAGDVTWWPSWIFSPARPHRLRPTDGVSPLTPLRNGPSPLDGHVHPDSRASSSDELRPEPRIAAA</sequence>
<feature type="region of interest" description="Disordered" evidence="1">
    <location>
        <begin position="48"/>
        <end position="96"/>
    </location>
</feature>
<feature type="chain" id="PRO_5020898277" description="Secreted protein" evidence="2">
    <location>
        <begin position="18"/>
        <end position="96"/>
    </location>
</feature>
<dbReference type="AlphaFoldDB" id="A0A4P9XCT8"/>
<reference evidence="4" key="1">
    <citation type="journal article" date="2018" name="Nat. Microbiol.">
        <title>Leveraging single-cell genomics to expand the fungal tree of life.</title>
        <authorList>
            <person name="Ahrendt S.R."/>
            <person name="Quandt C.A."/>
            <person name="Ciobanu D."/>
            <person name="Clum A."/>
            <person name="Salamov A."/>
            <person name="Andreopoulos B."/>
            <person name="Cheng J.F."/>
            <person name="Woyke T."/>
            <person name="Pelin A."/>
            <person name="Henrissat B."/>
            <person name="Reynolds N.K."/>
            <person name="Benny G.L."/>
            <person name="Smith M.E."/>
            <person name="James T.Y."/>
            <person name="Grigoriev I.V."/>
        </authorList>
    </citation>
    <scope>NUCLEOTIDE SEQUENCE [LARGE SCALE GENOMIC DNA]</scope>
    <source>
        <strain evidence="4">ATCC 52028</strain>
    </source>
</reference>
<evidence type="ECO:0000313" key="3">
    <source>
        <dbReference type="EMBL" id="RKP03268.1"/>
    </source>
</evidence>
<name>A0A4P9XCT8_9FUNG</name>
<evidence type="ECO:0000256" key="1">
    <source>
        <dbReference type="SAM" id="MobiDB-lite"/>
    </source>
</evidence>
<evidence type="ECO:0008006" key="5">
    <source>
        <dbReference type="Google" id="ProtNLM"/>
    </source>
</evidence>
<protein>
    <recommendedName>
        <fullName evidence="5">Secreted protein</fullName>
    </recommendedName>
</protein>
<proteinExistence type="predicted"/>
<dbReference type="Proteomes" id="UP000274922">
    <property type="component" value="Unassembled WGS sequence"/>
</dbReference>
<evidence type="ECO:0000313" key="4">
    <source>
        <dbReference type="Proteomes" id="UP000274922"/>
    </source>
</evidence>
<gene>
    <name evidence="3" type="ORF">CXG81DRAFT_24150</name>
</gene>
<feature type="signal peptide" evidence="2">
    <location>
        <begin position="1"/>
        <end position="17"/>
    </location>
</feature>
<keyword evidence="2" id="KW-0732">Signal</keyword>
<organism evidence="3 4">
    <name type="scientific">Caulochytrium protostelioides</name>
    <dbReference type="NCBI Taxonomy" id="1555241"/>
    <lineage>
        <taxon>Eukaryota</taxon>
        <taxon>Fungi</taxon>
        <taxon>Fungi incertae sedis</taxon>
        <taxon>Chytridiomycota</taxon>
        <taxon>Chytridiomycota incertae sedis</taxon>
        <taxon>Chytridiomycetes</taxon>
        <taxon>Caulochytriales</taxon>
        <taxon>Caulochytriaceae</taxon>
        <taxon>Caulochytrium</taxon>
    </lineage>
</organism>
<dbReference type="EMBL" id="ML014126">
    <property type="protein sequence ID" value="RKP03268.1"/>
    <property type="molecule type" value="Genomic_DNA"/>
</dbReference>
<evidence type="ECO:0000256" key="2">
    <source>
        <dbReference type="SAM" id="SignalP"/>
    </source>
</evidence>